<evidence type="ECO:0000256" key="1">
    <source>
        <dbReference type="SAM" id="MobiDB-lite"/>
    </source>
</evidence>
<gene>
    <name evidence="2" type="ORF">PRZ01_15055</name>
</gene>
<sequence length="624" mass="68516">MTEPKDGESFFRKVARFVANPTTDWAEINSRQDDPEGDQAKAELRAMVDRKRRNDFVRKRELDMLRRIRREGLTAEQLAALGSASSRMDDIERNSELNSKIDLGVKAKIDQIEQQMVGENFAATQNQNTSPSQANAPTVPQAFFETSTRPVHFAPTVPADLPQNAPGVARATASTNAAPSNTSHATSHSGRVSEFASADEVERMETAPPPAAVVMGTGMPPLSGAGTGVLPNLPNLADLPDLPPLTFVLDEAQETQSQAPLQALELAHDAELDEAVIAFANADYDTSEHALSTLIRPGGARTLHSDTWLVLFDLYRATGRQAKFEALALEFAEVFGRSAPQWFSLPKLVSEAQRKVRVPMAKPSSVSWAAPTHLTLESVQLLKTRSQLMPMPWVMDWTALERLDTDAAESLQALFREWAGQALDMRWIGGDHWLRLLADLTPVSVPEVNPVLWRLRLDALRLVNRPDQFDEAAIDYCVTYEVSPPSWERSTCRVRISQGSLSTQGPSTSITSIEPSSSFMESQISELGAMVHPAELALSGQLSGDISELLRTLSAELGAATLVHVSCATLIRLDFMAAGDLLNWVLSRQGENRQVTFVDAHRLVALFFAAMGINEHARIKIRQT</sequence>
<feature type="region of interest" description="Disordered" evidence="1">
    <location>
        <begin position="169"/>
        <end position="200"/>
    </location>
</feature>
<dbReference type="EMBL" id="JAQQXS010000013">
    <property type="protein sequence ID" value="MDC8786506.1"/>
    <property type="molecule type" value="Genomic_DNA"/>
</dbReference>
<protein>
    <submittedName>
        <fullName evidence="2">STAS domain-containing protein</fullName>
    </submittedName>
</protein>
<keyword evidence="3" id="KW-1185">Reference proteome</keyword>
<feature type="compositionally biased region" description="Low complexity" evidence="1">
    <location>
        <begin position="171"/>
        <end position="189"/>
    </location>
</feature>
<reference evidence="2 3" key="1">
    <citation type="submission" date="2022-10" db="EMBL/GenBank/DDBJ databases">
        <title>paucibacter sp. hw8 Genome sequencing.</title>
        <authorList>
            <person name="Park S."/>
        </authorList>
    </citation>
    <scope>NUCLEOTIDE SEQUENCE [LARGE SCALE GENOMIC DNA]</scope>
    <source>
        <strain evidence="3">hw8</strain>
    </source>
</reference>
<proteinExistence type="predicted"/>
<dbReference type="Proteomes" id="UP001219862">
    <property type="component" value="Unassembled WGS sequence"/>
</dbReference>
<name>A0ABT5KU98_9BURK</name>
<dbReference type="RefSeq" id="WP_273597616.1">
    <property type="nucleotide sequence ID" value="NZ_JAQQXS010000013.1"/>
</dbReference>
<organism evidence="2 3">
    <name type="scientific">Roseateles koreensis</name>
    <dbReference type="NCBI Taxonomy" id="2987526"/>
    <lineage>
        <taxon>Bacteria</taxon>
        <taxon>Pseudomonadati</taxon>
        <taxon>Pseudomonadota</taxon>
        <taxon>Betaproteobacteria</taxon>
        <taxon>Burkholderiales</taxon>
        <taxon>Sphaerotilaceae</taxon>
        <taxon>Roseateles</taxon>
    </lineage>
</organism>
<evidence type="ECO:0000313" key="3">
    <source>
        <dbReference type="Proteomes" id="UP001219862"/>
    </source>
</evidence>
<evidence type="ECO:0000313" key="2">
    <source>
        <dbReference type="EMBL" id="MDC8786506.1"/>
    </source>
</evidence>
<accession>A0ABT5KU98</accession>
<comment type="caution">
    <text evidence="2">The sequence shown here is derived from an EMBL/GenBank/DDBJ whole genome shotgun (WGS) entry which is preliminary data.</text>
</comment>